<dbReference type="AlphaFoldDB" id="A0A6N9T0S6"/>
<dbReference type="SUPFAM" id="SSF81345">
    <property type="entry name" value="ABC transporter involved in vitamin B12 uptake, BtuC"/>
    <property type="match status" value="1"/>
</dbReference>
<dbReference type="InterPro" id="IPR037294">
    <property type="entry name" value="ABC_BtuC-like"/>
</dbReference>
<organism evidence="9 10">
    <name type="scientific">Jiella pacifica</name>
    <dbReference type="NCBI Taxonomy" id="2696469"/>
    <lineage>
        <taxon>Bacteria</taxon>
        <taxon>Pseudomonadati</taxon>
        <taxon>Pseudomonadota</taxon>
        <taxon>Alphaproteobacteria</taxon>
        <taxon>Hyphomicrobiales</taxon>
        <taxon>Aurantimonadaceae</taxon>
        <taxon>Jiella</taxon>
    </lineage>
</organism>
<keyword evidence="7 8" id="KW-0472">Membrane</keyword>
<dbReference type="GO" id="GO:0022857">
    <property type="term" value="F:transmembrane transporter activity"/>
    <property type="evidence" value="ECO:0007669"/>
    <property type="project" value="InterPro"/>
</dbReference>
<feature type="transmembrane region" description="Helical" evidence="8">
    <location>
        <begin position="269"/>
        <end position="291"/>
    </location>
</feature>
<evidence type="ECO:0000256" key="6">
    <source>
        <dbReference type="ARBA" id="ARBA00022989"/>
    </source>
</evidence>
<accession>A0A6N9T0S6</accession>
<feature type="transmembrane region" description="Helical" evidence="8">
    <location>
        <begin position="139"/>
        <end position="159"/>
    </location>
</feature>
<dbReference type="PANTHER" id="PTHR30472:SF27">
    <property type="entry name" value="PETROBACTIN IMPORT SYSTEM PERMEASE PROTEIN YCLN"/>
    <property type="match status" value="1"/>
</dbReference>
<evidence type="ECO:0000256" key="8">
    <source>
        <dbReference type="SAM" id="Phobius"/>
    </source>
</evidence>
<dbReference type="CDD" id="cd06550">
    <property type="entry name" value="TM_ABC_iron-siderophores_like"/>
    <property type="match status" value="1"/>
</dbReference>
<evidence type="ECO:0000256" key="5">
    <source>
        <dbReference type="ARBA" id="ARBA00022692"/>
    </source>
</evidence>
<dbReference type="GO" id="GO:0033214">
    <property type="term" value="P:siderophore-iron import into cell"/>
    <property type="evidence" value="ECO:0007669"/>
    <property type="project" value="TreeGrafter"/>
</dbReference>
<feature type="transmembrane region" description="Helical" evidence="8">
    <location>
        <begin position="87"/>
        <end position="106"/>
    </location>
</feature>
<sequence length="323" mass="33368">MTDRRLLSLGLLGLAALFVVSLFVGAGDLSLATILNGQLDGDALRLLLVSRVPRSAAALLAGASLAVAGLLMQMLSSNRFVEPSTVGTTEAAGLGMVVVTLLLPGAPVFAKMLAAAGFALAGTFVFIALIRRLRLKSGLMVPLVGLILAGIIQAMAHFIAYRADLLQSLGAWSSGDFSMVLKGRYELLWIGLALGAVALFAADRFTLAGLGRDVSVNLGLAYERVVAFGLVIVSLIAAVTVATIGAIPFVGLVVPNLVTMAMGDNGRRIVPVVAISGAGLVLGCDVLGRILRYPYEIPVGVIMGVAGSVIFLALLARRRPAHG</sequence>
<feature type="transmembrane region" description="Helical" evidence="8">
    <location>
        <begin position="188"/>
        <end position="207"/>
    </location>
</feature>
<dbReference type="RefSeq" id="WP_163463206.1">
    <property type="nucleotide sequence ID" value="NZ_JAAAMG010000007.1"/>
</dbReference>
<protein>
    <submittedName>
        <fullName evidence="9">Iron chelate uptake ABC transporter family permease subunit</fullName>
    </submittedName>
</protein>
<dbReference type="PANTHER" id="PTHR30472">
    <property type="entry name" value="FERRIC ENTEROBACTIN TRANSPORT SYSTEM PERMEASE PROTEIN"/>
    <property type="match status" value="1"/>
</dbReference>
<reference evidence="9 10" key="1">
    <citation type="submission" date="2020-01" db="EMBL/GenBank/DDBJ databases">
        <title>Jiella pacifica sp. nov.</title>
        <authorList>
            <person name="Xue Z."/>
            <person name="Zhu S."/>
            <person name="Chen J."/>
            <person name="Yang J."/>
        </authorList>
    </citation>
    <scope>NUCLEOTIDE SEQUENCE [LARGE SCALE GENOMIC DNA]</scope>
    <source>
        <strain evidence="9 10">40Bstr34</strain>
    </source>
</reference>
<keyword evidence="6 8" id="KW-1133">Transmembrane helix</keyword>
<dbReference type="Pfam" id="PF01032">
    <property type="entry name" value="FecCD"/>
    <property type="match status" value="1"/>
</dbReference>
<comment type="similarity">
    <text evidence="2">Belongs to the binding-protein-dependent transport system permease family. FecCD subfamily.</text>
</comment>
<comment type="subcellular location">
    <subcellularLocation>
        <location evidence="1">Cell membrane</location>
        <topology evidence="1">Multi-pass membrane protein</topology>
    </subcellularLocation>
</comment>
<proteinExistence type="inferred from homology"/>
<dbReference type="EMBL" id="JAAAMG010000007">
    <property type="protein sequence ID" value="NDW04963.1"/>
    <property type="molecule type" value="Genomic_DNA"/>
</dbReference>
<name>A0A6N9T0S6_9HYPH</name>
<keyword evidence="3" id="KW-0813">Transport</keyword>
<evidence type="ECO:0000256" key="4">
    <source>
        <dbReference type="ARBA" id="ARBA00022475"/>
    </source>
</evidence>
<gene>
    <name evidence="9" type="ORF">GTK09_11020</name>
</gene>
<evidence type="ECO:0000313" key="10">
    <source>
        <dbReference type="Proteomes" id="UP000469011"/>
    </source>
</evidence>
<feature type="transmembrane region" description="Helical" evidence="8">
    <location>
        <begin position="297"/>
        <end position="316"/>
    </location>
</feature>
<dbReference type="InterPro" id="IPR000522">
    <property type="entry name" value="ABC_transptr_permease_BtuC"/>
</dbReference>
<feature type="transmembrane region" description="Helical" evidence="8">
    <location>
        <begin position="112"/>
        <end position="130"/>
    </location>
</feature>
<feature type="transmembrane region" description="Helical" evidence="8">
    <location>
        <begin position="56"/>
        <end position="75"/>
    </location>
</feature>
<dbReference type="Gene3D" id="1.10.3470.10">
    <property type="entry name" value="ABC transporter involved in vitamin B12 uptake, BtuC"/>
    <property type="match status" value="1"/>
</dbReference>
<comment type="caution">
    <text evidence="9">The sequence shown here is derived from an EMBL/GenBank/DDBJ whole genome shotgun (WGS) entry which is preliminary data.</text>
</comment>
<dbReference type="Proteomes" id="UP000469011">
    <property type="component" value="Unassembled WGS sequence"/>
</dbReference>
<keyword evidence="5 8" id="KW-0812">Transmembrane</keyword>
<evidence type="ECO:0000313" key="9">
    <source>
        <dbReference type="EMBL" id="NDW04963.1"/>
    </source>
</evidence>
<feature type="transmembrane region" description="Helical" evidence="8">
    <location>
        <begin position="227"/>
        <end position="257"/>
    </location>
</feature>
<dbReference type="GO" id="GO:0005886">
    <property type="term" value="C:plasma membrane"/>
    <property type="evidence" value="ECO:0007669"/>
    <property type="project" value="UniProtKB-SubCell"/>
</dbReference>
<keyword evidence="4" id="KW-1003">Cell membrane</keyword>
<evidence type="ECO:0000256" key="3">
    <source>
        <dbReference type="ARBA" id="ARBA00022448"/>
    </source>
</evidence>
<keyword evidence="10" id="KW-1185">Reference proteome</keyword>
<evidence type="ECO:0000256" key="2">
    <source>
        <dbReference type="ARBA" id="ARBA00007935"/>
    </source>
</evidence>
<evidence type="ECO:0000256" key="1">
    <source>
        <dbReference type="ARBA" id="ARBA00004651"/>
    </source>
</evidence>
<evidence type="ECO:0000256" key="7">
    <source>
        <dbReference type="ARBA" id="ARBA00023136"/>
    </source>
</evidence>